<dbReference type="Proteomes" id="UP001165121">
    <property type="component" value="Unassembled WGS sequence"/>
</dbReference>
<proteinExistence type="predicted"/>
<protein>
    <submittedName>
        <fullName evidence="1">Unnamed protein product</fullName>
    </submittedName>
</protein>
<organism evidence="1 2">
    <name type="scientific">Phytophthora fragariaefolia</name>
    <dbReference type="NCBI Taxonomy" id="1490495"/>
    <lineage>
        <taxon>Eukaryota</taxon>
        <taxon>Sar</taxon>
        <taxon>Stramenopiles</taxon>
        <taxon>Oomycota</taxon>
        <taxon>Peronosporomycetes</taxon>
        <taxon>Peronosporales</taxon>
        <taxon>Peronosporaceae</taxon>
        <taxon>Phytophthora</taxon>
    </lineage>
</organism>
<accession>A0A9W6XFN6</accession>
<evidence type="ECO:0000313" key="2">
    <source>
        <dbReference type="Proteomes" id="UP001165121"/>
    </source>
</evidence>
<keyword evidence="2" id="KW-1185">Reference proteome</keyword>
<reference evidence="1" key="1">
    <citation type="submission" date="2023-04" db="EMBL/GenBank/DDBJ databases">
        <title>Phytophthora fragariaefolia NBRC 109709.</title>
        <authorList>
            <person name="Ichikawa N."/>
            <person name="Sato H."/>
            <person name="Tonouchi N."/>
        </authorList>
    </citation>
    <scope>NUCLEOTIDE SEQUENCE</scope>
    <source>
        <strain evidence="1">NBRC 109709</strain>
    </source>
</reference>
<comment type="caution">
    <text evidence="1">The sequence shown here is derived from an EMBL/GenBank/DDBJ whole genome shotgun (WGS) entry which is preliminary data.</text>
</comment>
<gene>
    <name evidence="1" type="ORF">Pfra01_001058300</name>
</gene>
<dbReference type="AlphaFoldDB" id="A0A9W6XFN6"/>
<sequence length="240" mass="26970">MHGKVEEVKDDLEQQRLGNEPHIVGQEPFPIHTTAGFSSGLLCKPEGDALRGHHEPQDAAVDCFALVVRKVHALFSVDLLLLGRDPLEPLDHRQNAQQTHYVDRHERHGRIVIAAHAHVASYCHAADERVDERVVFTASSHELESIAIYEAGERWRLHRNSSDCVLRNRNGLMRSTVTKTTGAQSLERVSWVMGTPRRLVTKLNLVMRVTSQLELATLQDVVAYRESLTTHARCSSGELE</sequence>
<evidence type="ECO:0000313" key="1">
    <source>
        <dbReference type="EMBL" id="GMF37616.1"/>
    </source>
</evidence>
<name>A0A9W6XFN6_9STRA</name>
<dbReference type="EMBL" id="BSXT01001031">
    <property type="protein sequence ID" value="GMF37616.1"/>
    <property type="molecule type" value="Genomic_DNA"/>
</dbReference>